<dbReference type="SMART" id="SM00631">
    <property type="entry name" value="Zn_pept"/>
    <property type="match status" value="1"/>
</dbReference>
<protein>
    <recommendedName>
        <fullName evidence="10">Peptidase M14 domain-containing protein</fullName>
    </recommendedName>
</protein>
<evidence type="ECO:0000256" key="5">
    <source>
        <dbReference type="ARBA" id="ARBA00022801"/>
    </source>
</evidence>
<gene>
    <name evidence="11" type="ORF">M9R32_05490</name>
</gene>
<comment type="caution">
    <text evidence="11">The sequence shown here is derived from an EMBL/GenBank/DDBJ whole genome shotgun (WGS) entry which is preliminary data.</text>
</comment>
<keyword evidence="5" id="KW-0378">Hydrolase</keyword>
<evidence type="ECO:0000313" key="12">
    <source>
        <dbReference type="Proteomes" id="UP001152173"/>
    </source>
</evidence>
<dbReference type="GO" id="GO:0004181">
    <property type="term" value="F:metallocarboxypeptidase activity"/>
    <property type="evidence" value="ECO:0007669"/>
    <property type="project" value="InterPro"/>
</dbReference>
<keyword evidence="3" id="KW-0645">Protease</keyword>
<dbReference type="EMBL" id="JAMKBJ010000003">
    <property type="protein sequence ID" value="MCZ8536635.1"/>
    <property type="molecule type" value="Genomic_DNA"/>
</dbReference>
<dbReference type="Proteomes" id="UP001152173">
    <property type="component" value="Unassembled WGS sequence"/>
</dbReference>
<dbReference type="GO" id="GO:0006508">
    <property type="term" value="P:proteolysis"/>
    <property type="evidence" value="ECO:0007669"/>
    <property type="project" value="UniProtKB-KW"/>
</dbReference>
<dbReference type="InterPro" id="IPR057246">
    <property type="entry name" value="CARBOXYPEPT_ZN_1"/>
</dbReference>
<feature type="domain" description="Peptidase M14" evidence="10">
    <location>
        <begin position="307"/>
        <end position="596"/>
    </location>
</feature>
<dbReference type="GO" id="GO:0005615">
    <property type="term" value="C:extracellular space"/>
    <property type="evidence" value="ECO:0007669"/>
    <property type="project" value="TreeGrafter"/>
</dbReference>
<sequence>MKKSLLLFLFLIGISLSIPQQSSANDPILHGQLTSDQVPLYSTIEMTNAVGNLEGASNTVQYQLTQNSSIVQVSIGGKIFFIESRFLAPANKVLPDVESGTERQITSKSSFTIFGQKSSTSNVLVRGNSALSFTTIGYENGFFKVLVAGKIGYFPGNDDNISFSKPAMSIQVIDTKVPLYEIRNGNRVQVGAVASGYIFNREKEVTGYHQFVAKGKTYQIPLKGTWPSSTSAIIKPAAKPMFPASVRVEQETAVTNSTGQTIGYLSRGNMLTLHNFSKDKGVIEFLGSIAYLPLKNVTHSNLVQPKKNISHREMSYWMQVVAGMYPEFTKLELIGKSVEGRAIYALRVGNGKKEILFDASMHAREHMTTNVLLEMIDNYSIHYNNKTSFAGYNVKTVLDQTSIWFVPMMNPDGVTLVQGGQGAVKNGALARKINGSSNFARWKANVRGVDLNKNFDAGWSYINNNITKPNWMGYRGPRAFSEPEAVALKHFVEKHNFMSNVSYHSSGQVLYWFNFQAGAQLSRDVQYVNQLKSITGYSIVPPYYRKGTGSSADWFIKVTKMPGVTVEIAPYAGEAPVPISYWDRIWKQNHKVGLHAANEAWKRK</sequence>
<organism evidence="11 12">
    <name type="scientific">Paenisporosarcina quisquiliarum</name>
    <dbReference type="NCBI Taxonomy" id="365346"/>
    <lineage>
        <taxon>Bacteria</taxon>
        <taxon>Bacillati</taxon>
        <taxon>Bacillota</taxon>
        <taxon>Bacilli</taxon>
        <taxon>Bacillales</taxon>
        <taxon>Caryophanaceae</taxon>
        <taxon>Paenisporosarcina</taxon>
    </lineage>
</organism>
<evidence type="ECO:0000256" key="6">
    <source>
        <dbReference type="ARBA" id="ARBA00022833"/>
    </source>
</evidence>
<keyword evidence="4" id="KW-0479">Metal-binding</keyword>
<evidence type="ECO:0000256" key="3">
    <source>
        <dbReference type="ARBA" id="ARBA00022670"/>
    </source>
</evidence>
<accession>A0A9X3LFT5</accession>
<feature type="chain" id="PRO_5040859726" description="Peptidase M14 domain-containing protein" evidence="9">
    <location>
        <begin position="25"/>
        <end position="604"/>
    </location>
</feature>
<evidence type="ECO:0000256" key="4">
    <source>
        <dbReference type="ARBA" id="ARBA00022723"/>
    </source>
</evidence>
<name>A0A9X3LFT5_9BACL</name>
<evidence type="ECO:0000256" key="1">
    <source>
        <dbReference type="ARBA" id="ARBA00001947"/>
    </source>
</evidence>
<evidence type="ECO:0000256" key="2">
    <source>
        <dbReference type="ARBA" id="ARBA00005988"/>
    </source>
</evidence>
<keyword evidence="6" id="KW-0862">Zinc</keyword>
<evidence type="ECO:0000259" key="10">
    <source>
        <dbReference type="PROSITE" id="PS52035"/>
    </source>
</evidence>
<dbReference type="PANTHER" id="PTHR11705:SF143">
    <property type="entry name" value="SLL0236 PROTEIN"/>
    <property type="match status" value="1"/>
</dbReference>
<dbReference type="PANTHER" id="PTHR11705">
    <property type="entry name" value="PROTEASE FAMILY M14 CARBOXYPEPTIDASE A,B"/>
    <property type="match status" value="1"/>
</dbReference>
<evidence type="ECO:0000313" key="11">
    <source>
        <dbReference type="EMBL" id="MCZ8536635.1"/>
    </source>
</evidence>
<dbReference type="Pfam" id="PF00246">
    <property type="entry name" value="Peptidase_M14"/>
    <property type="match status" value="1"/>
</dbReference>
<keyword evidence="12" id="KW-1185">Reference proteome</keyword>
<proteinExistence type="inferred from homology"/>
<evidence type="ECO:0000256" key="8">
    <source>
        <dbReference type="PROSITE-ProRule" id="PRU01379"/>
    </source>
</evidence>
<comment type="cofactor">
    <cofactor evidence="1">
        <name>Zn(2+)</name>
        <dbReference type="ChEBI" id="CHEBI:29105"/>
    </cofactor>
</comment>
<dbReference type="GO" id="GO:0008270">
    <property type="term" value="F:zinc ion binding"/>
    <property type="evidence" value="ECO:0007669"/>
    <property type="project" value="InterPro"/>
</dbReference>
<evidence type="ECO:0000256" key="7">
    <source>
        <dbReference type="ARBA" id="ARBA00023049"/>
    </source>
</evidence>
<feature type="active site" description="Proton donor/acceptor" evidence="8">
    <location>
        <position position="567"/>
    </location>
</feature>
<dbReference type="SUPFAM" id="SSF53187">
    <property type="entry name" value="Zn-dependent exopeptidases"/>
    <property type="match status" value="1"/>
</dbReference>
<keyword evidence="9" id="KW-0732">Signal</keyword>
<dbReference type="PROSITE" id="PS00132">
    <property type="entry name" value="CARBOXYPEPT_ZN_1"/>
    <property type="match status" value="1"/>
</dbReference>
<keyword evidence="7" id="KW-0482">Metalloprotease</keyword>
<reference evidence="11" key="1">
    <citation type="submission" date="2022-05" db="EMBL/GenBank/DDBJ databases">
        <authorList>
            <person name="Colautti A."/>
            <person name="Iacumin L."/>
        </authorList>
    </citation>
    <scope>NUCLEOTIDE SEQUENCE</scope>
    <source>
        <strain evidence="11">SK 55</strain>
    </source>
</reference>
<dbReference type="RefSeq" id="WP_269925730.1">
    <property type="nucleotide sequence ID" value="NZ_JAMKBJ010000003.1"/>
</dbReference>
<dbReference type="AlphaFoldDB" id="A0A9X3LFT5"/>
<evidence type="ECO:0000256" key="9">
    <source>
        <dbReference type="SAM" id="SignalP"/>
    </source>
</evidence>
<dbReference type="PROSITE" id="PS52035">
    <property type="entry name" value="PEPTIDASE_M14"/>
    <property type="match status" value="1"/>
</dbReference>
<dbReference type="PRINTS" id="PR00765">
    <property type="entry name" value="CRBOXYPTASEA"/>
</dbReference>
<dbReference type="Gene3D" id="3.40.630.10">
    <property type="entry name" value="Zn peptidases"/>
    <property type="match status" value="1"/>
</dbReference>
<comment type="similarity">
    <text evidence="2 8">Belongs to the peptidase M14 family.</text>
</comment>
<dbReference type="InterPro" id="IPR000834">
    <property type="entry name" value="Peptidase_M14"/>
</dbReference>
<feature type="signal peptide" evidence="9">
    <location>
        <begin position="1"/>
        <end position="24"/>
    </location>
</feature>